<dbReference type="SUPFAM" id="SSF52540">
    <property type="entry name" value="P-loop containing nucleoside triphosphate hydrolases"/>
    <property type="match status" value="1"/>
</dbReference>
<dbReference type="RefSeq" id="WP_268601884.1">
    <property type="nucleotide sequence ID" value="NZ_JAMDLV010000079.1"/>
</dbReference>
<feature type="domain" description="Nephrocystin 3-like N-terminal" evidence="2">
    <location>
        <begin position="213"/>
        <end position="252"/>
    </location>
</feature>
<evidence type="ECO:0000313" key="4">
    <source>
        <dbReference type="Proteomes" id="UP001207626"/>
    </source>
</evidence>
<dbReference type="InterPro" id="IPR027417">
    <property type="entry name" value="P-loop_NTPase"/>
</dbReference>
<accession>A0ABT4E480</accession>
<reference evidence="3 4" key="1">
    <citation type="submission" date="2022-05" db="EMBL/GenBank/DDBJ databases">
        <title>Genome Sequencing of Bee-Associated Microbes.</title>
        <authorList>
            <person name="Dunlap C."/>
        </authorList>
    </citation>
    <scope>NUCLEOTIDE SEQUENCE [LARGE SCALE GENOMIC DNA]</scope>
    <source>
        <strain evidence="3 4">NRRL NRS-1438</strain>
    </source>
</reference>
<dbReference type="EMBL" id="JAMDLW010000063">
    <property type="protein sequence ID" value="MCY9523308.1"/>
    <property type="molecule type" value="Genomic_DNA"/>
</dbReference>
<dbReference type="InterPro" id="IPR056884">
    <property type="entry name" value="NPHP3-like_N"/>
</dbReference>
<evidence type="ECO:0000313" key="3">
    <source>
        <dbReference type="EMBL" id="MCY9523308.1"/>
    </source>
</evidence>
<protein>
    <submittedName>
        <fullName evidence="3">PRK06851 family protein</fullName>
    </submittedName>
</protein>
<evidence type="ECO:0000259" key="2">
    <source>
        <dbReference type="Pfam" id="PF24883"/>
    </source>
</evidence>
<name>A0ABT4E480_9BACL</name>
<dbReference type="Proteomes" id="UP001207626">
    <property type="component" value="Unassembled WGS sequence"/>
</dbReference>
<proteinExistence type="predicted"/>
<gene>
    <name evidence="3" type="ORF">M5X09_27295</name>
</gene>
<keyword evidence="1" id="KW-0677">Repeat</keyword>
<organism evidence="3 4">
    <name type="scientific">Paenibacillus apiarius</name>
    <dbReference type="NCBI Taxonomy" id="46240"/>
    <lineage>
        <taxon>Bacteria</taxon>
        <taxon>Bacillati</taxon>
        <taxon>Bacillota</taxon>
        <taxon>Bacilli</taxon>
        <taxon>Bacillales</taxon>
        <taxon>Paenibacillaceae</taxon>
        <taxon>Paenibacillus</taxon>
    </lineage>
</organism>
<dbReference type="Pfam" id="PF24883">
    <property type="entry name" value="NPHP3_N"/>
    <property type="match status" value="1"/>
</dbReference>
<comment type="caution">
    <text evidence="3">The sequence shown here is derived from an EMBL/GenBank/DDBJ whole genome shotgun (WGS) entry which is preliminary data.</text>
</comment>
<evidence type="ECO:0000256" key="1">
    <source>
        <dbReference type="ARBA" id="ARBA00022737"/>
    </source>
</evidence>
<sequence>MNRNAEHFFATGNTGRGVINHYDSMFEELDYLYILKGVPGNGKSTVMKNIGEFMQKEGYHLQMVHSAFNPKSLDAIIIPELGIGIADGSGPHVIEPKIPGISGEYVNIGEACNTDQLRLSKDLIAKLHNQFFGCFNASTCSFSEALQLHDDLEHFYIQELNIPAANQLSQNMIQEIFPAHKLQEKAIIKHRFFGSATYNGPVDFLQSLTEHMRTRYFIKGRPGSGKSRLMKSIIEAAEKKGFDVEVYYCDFDPDSIDVIIIPELSVAAFDSTPPHEYFPEREGDQVIDTYSLLIQSGTDEKYEHQIKTTTILFEAKIEEATQHLKQAKKVYDELEAIYVAAVDFNKVKEMEQALLEKIMGLSNRRM</sequence>
<keyword evidence="4" id="KW-1185">Reference proteome</keyword>